<reference evidence="1" key="1">
    <citation type="submission" date="2023-10" db="EMBL/GenBank/DDBJ databases">
        <authorList>
            <person name="Rodriguez Cubillos JULIANA M."/>
            <person name="De Vega J."/>
        </authorList>
    </citation>
    <scope>NUCLEOTIDE SEQUENCE</scope>
</reference>
<proteinExistence type="predicted"/>
<dbReference type="Proteomes" id="UP001177021">
    <property type="component" value="Unassembled WGS sequence"/>
</dbReference>
<comment type="caution">
    <text evidence="1">The sequence shown here is derived from an EMBL/GenBank/DDBJ whole genome shotgun (WGS) entry which is preliminary data.</text>
</comment>
<evidence type="ECO:0000313" key="2">
    <source>
        <dbReference type="Proteomes" id="UP001177021"/>
    </source>
</evidence>
<protein>
    <submittedName>
        <fullName evidence="1">Uncharacterized protein</fullName>
    </submittedName>
</protein>
<gene>
    <name evidence="1" type="ORF">MILVUS5_LOCUS38510</name>
</gene>
<keyword evidence="2" id="KW-1185">Reference proteome</keyword>
<name>A0ACB0M4J8_TRIPR</name>
<sequence length="495" mass="55080">MVGVGGTQIFGGSKSWQEDIYWTHFQFIHFTQFLRTDFEQHLALPKTFSNNVKKKLTENATLKGPSGVVWNIGLKTKDDTVYFTNGWQQFLKDHSLEENDFLVFKYNGESHFEVLIFDGESLCEKASSYFVGKCGHPQTEQGDNKAKETNNSLGEINTASNGGVECGSPEKFRRVNSIRTPLPVPFETTNGETFNAGVESASPEKLMADALTKTTTIQFPFQPTGKRTKKPVNEVTPTPVQTKKRGRRPFKAAHSCDLVACNKEHSETSNLNRSGKEDDHYIPSGGASLSRSSIFHEKKIAQSFTSTFPYFVKIMKSFNVGGSRILNVPSKFSKVHLPNTKIQITLHNLKGEQWTVNAVPTTKLHSSHTMCGGWLDFVRGNDIKLGDVCIFELIGKCELRVRIAEVGKDGLEDSQIGKQASTTLGARHDVVRNKTSSSRYKPKSSKFSSKYRKKVVASDKKLSKIGQEAVLSIELKKSDVGKEGLDNQNGHMNEP</sequence>
<organism evidence="1 2">
    <name type="scientific">Trifolium pratense</name>
    <name type="common">Red clover</name>
    <dbReference type="NCBI Taxonomy" id="57577"/>
    <lineage>
        <taxon>Eukaryota</taxon>
        <taxon>Viridiplantae</taxon>
        <taxon>Streptophyta</taxon>
        <taxon>Embryophyta</taxon>
        <taxon>Tracheophyta</taxon>
        <taxon>Spermatophyta</taxon>
        <taxon>Magnoliopsida</taxon>
        <taxon>eudicotyledons</taxon>
        <taxon>Gunneridae</taxon>
        <taxon>Pentapetalae</taxon>
        <taxon>rosids</taxon>
        <taxon>fabids</taxon>
        <taxon>Fabales</taxon>
        <taxon>Fabaceae</taxon>
        <taxon>Papilionoideae</taxon>
        <taxon>50 kb inversion clade</taxon>
        <taxon>NPAAA clade</taxon>
        <taxon>Hologalegina</taxon>
        <taxon>IRL clade</taxon>
        <taxon>Trifolieae</taxon>
        <taxon>Trifolium</taxon>
    </lineage>
</organism>
<dbReference type="EMBL" id="CASHSV030000716">
    <property type="protein sequence ID" value="CAJ2675503.1"/>
    <property type="molecule type" value="Genomic_DNA"/>
</dbReference>
<accession>A0ACB0M4J8</accession>
<evidence type="ECO:0000313" key="1">
    <source>
        <dbReference type="EMBL" id="CAJ2675503.1"/>
    </source>
</evidence>